<evidence type="ECO:0000313" key="1">
    <source>
        <dbReference type="EMBL" id="KAJ2979390.1"/>
    </source>
</evidence>
<evidence type="ECO:0000313" key="2">
    <source>
        <dbReference type="Proteomes" id="UP001143910"/>
    </source>
</evidence>
<dbReference type="EMBL" id="JANJQO010000288">
    <property type="protein sequence ID" value="KAJ2979390.1"/>
    <property type="molecule type" value="Genomic_DNA"/>
</dbReference>
<keyword evidence="2" id="KW-1185">Reference proteome</keyword>
<accession>A0ACC1NKC6</accession>
<gene>
    <name evidence="1" type="ORF">NQ176_g3286</name>
</gene>
<sequence>MDHPHRSKRLVYTIYEADKHDNFLWGMHTDAVSWTLACPQIQRPTSRGFHEGIIKHKLNLLLFVIINKEVIVNDDDDATTSQTSPKTKLVPIGQVGLTAADVTMAQHRATELSIGIHKDYQGQGYGTEAIGWAIDWAFNYANMHRVSLEVFAWNEGAHHMYKKAGFREEGRQREALFKHGKFWDIIMMSILVHEWRDIRGLDAGSA</sequence>
<dbReference type="Proteomes" id="UP001143910">
    <property type="component" value="Unassembled WGS sequence"/>
</dbReference>
<proteinExistence type="predicted"/>
<protein>
    <submittedName>
        <fullName evidence="1">Uncharacterized protein</fullName>
    </submittedName>
</protein>
<reference evidence="1" key="1">
    <citation type="submission" date="2022-08" db="EMBL/GenBank/DDBJ databases">
        <title>Genome Sequence of Lecanicillium fungicola.</title>
        <authorList>
            <person name="Buettner E."/>
        </authorList>
    </citation>
    <scope>NUCLEOTIDE SEQUENCE</scope>
    <source>
        <strain evidence="1">Babe33</strain>
    </source>
</reference>
<comment type="caution">
    <text evidence="1">The sequence shown here is derived from an EMBL/GenBank/DDBJ whole genome shotgun (WGS) entry which is preliminary data.</text>
</comment>
<name>A0ACC1NKC6_9HYPO</name>
<organism evidence="1 2">
    <name type="scientific">Zarea fungicola</name>
    <dbReference type="NCBI Taxonomy" id="93591"/>
    <lineage>
        <taxon>Eukaryota</taxon>
        <taxon>Fungi</taxon>
        <taxon>Dikarya</taxon>
        <taxon>Ascomycota</taxon>
        <taxon>Pezizomycotina</taxon>
        <taxon>Sordariomycetes</taxon>
        <taxon>Hypocreomycetidae</taxon>
        <taxon>Hypocreales</taxon>
        <taxon>Cordycipitaceae</taxon>
        <taxon>Zarea</taxon>
    </lineage>
</organism>